<dbReference type="PANTHER" id="PTHR36438">
    <property type="entry name" value="IRON-SULFUR CLUSTER REPAIR PROTEIN YTFE"/>
    <property type="match status" value="1"/>
</dbReference>
<protein>
    <recommendedName>
        <fullName evidence="5">Hemerythrin-like domain-containing protein</fullName>
    </recommendedName>
</protein>
<dbReference type="InterPro" id="IPR012312">
    <property type="entry name" value="Hemerythrin-like"/>
</dbReference>
<comment type="caution">
    <text evidence="6">The sequence shown here is derived from an EMBL/GenBank/DDBJ whole genome shotgun (WGS) entry which is preliminary data.</text>
</comment>
<dbReference type="AlphaFoldDB" id="A0A4R6AHX4"/>
<dbReference type="EMBL" id="SNAA01000002">
    <property type="protein sequence ID" value="TDL83520.1"/>
    <property type="molecule type" value="Genomic_DNA"/>
</dbReference>
<dbReference type="OrthoDB" id="9797132at2"/>
<keyword evidence="2" id="KW-0963">Cytoplasm</keyword>
<accession>A0A4R6AHX4</accession>
<evidence type="ECO:0000259" key="5">
    <source>
        <dbReference type="Pfam" id="PF01814"/>
    </source>
</evidence>
<organism evidence="6 7">
    <name type="scientific">Palleronia sediminis</name>
    <dbReference type="NCBI Taxonomy" id="2547833"/>
    <lineage>
        <taxon>Bacteria</taxon>
        <taxon>Pseudomonadati</taxon>
        <taxon>Pseudomonadota</taxon>
        <taxon>Alphaproteobacteria</taxon>
        <taxon>Rhodobacterales</taxon>
        <taxon>Roseobacteraceae</taxon>
        <taxon>Palleronia</taxon>
    </lineage>
</organism>
<keyword evidence="4" id="KW-0408">Iron</keyword>
<evidence type="ECO:0000313" key="7">
    <source>
        <dbReference type="Proteomes" id="UP000295701"/>
    </source>
</evidence>
<sequence length="160" mass="17977">MTDEVPVHDTAALTHHIEARYHARHRRQLPALADLSERVETVHADDPRAPAGLAAILRRMIGEMEVHMKKEELILFPALRAGGLRGVENPIAAMRADHDHHENDLAEIRRITGGPTLPPDACGSWTRLYARLEEFIADLEAHIRLENDILFPRFEPQGAA</sequence>
<dbReference type="InterPro" id="IPR019903">
    <property type="entry name" value="RIC_family"/>
</dbReference>
<evidence type="ECO:0000313" key="6">
    <source>
        <dbReference type="EMBL" id="TDL83520.1"/>
    </source>
</evidence>
<gene>
    <name evidence="6" type="ORF">E2L08_02420</name>
</gene>
<dbReference type="Proteomes" id="UP000295701">
    <property type="component" value="Unassembled WGS sequence"/>
</dbReference>
<keyword evidence="3" id="KW-0479">Metal-binding</keyword>
<evidence type="ECO:0000256" key="4">
    <source>
        <dbReference type="ARBA" id="ARBA00023004"/>
    </source>
</evidence>
<dbReference type="CDD" id="cd12108">
    <property type="entry name" value="Hr-like"/>
    <property type="match status" value="1"/>
</dbReference>
<dbReference type="GO" id="GO:0046872">
    <property type="term" value="F:metal ion binding"/>
    <property type="evidence" value="ECO:0007669"/>
    <property type="project" value="UniProtKB-KW"/>
</dbReference>
<evidence type="ECO:0000256" key="1">
    <source>
        <dbReference type="ARBA" id="ARBA00004496"/>
    </source>
</evidence>
<dbReference type="Gene3D" id="1.20.120.520">
    <property type="entry name" value="nmb1532 protein domain like"/>
    <property type="match status" value="1"/>
</dbReference>
<evidence type="ECO:0000256" key="2">
    <source>
        <dbReference type="ARBA" id="ARBA00022490"/>
    </source>
</evidence>
<keyword evidence="7" id="KW-1185">Reference proteome</keyword>
<reference evidence="6 7" key="1">
    <citation type="submission" date="2019-03" db="EMBL/GenBank/DDBJ databases">
        <title>Primorskyibacter sp. SS33 isolated from sediments.</title>
        <authorList>
            <person name="Xunke S."/>
        </authorList>
    </citation>
    <scope>NUCLEOTIDE SEQUENCE [LARGE SCALE GENOMIC DNA]</scope>
    <source>
        <strain evidence="6 7">SS33</strain>
    </source>
</reference>
<dbReference type="RefSeq" id="WP_133395472.1">
    <property type="nucleotide sequence ID" value="NZ_SNAA01000002.1"/>
</dbReference>
<comment type="subcellular location">
    <subcellularLocation>
        <location evidence="1">Cytoplasm</location>
    </subcellularLocation>
</comment>
<proteinExistence type="predicted"/>
<name>A0A4R6AHX4_9RHOB</name>
<feature type="domain" description="Hemerythrin-like" evidence="5">
    <location>
        <begin position="19"/>
        <end position="153"/>
    </location>
</feature>
<dbReference type="Pfam" id="PF01814">
    <property type="entry name" value="Hemerythrin"/>
    <property type="match status" value="1"/>
</dbReference>
<dbReference type="GO" id="GO:0005737">
    <property type="term" value="C:cytoplasm"/>
    <property type="evidence" value="ECO:0007669"/>
    <property type="project" value="UniProtKB-SubCell"/>
</dbReference>
<evidence type="ECO:0000256" key="3">
    <source>
        <dbReference type="ARBA" id="ARBA00022723"/>
    </source>
</evidence>
<dbReference type="PANTHER" id="PTHR36438:SF1">
    <property type="entry name" value="IRON-SULFUR CLUSTER REPAIR PROTEIN YTFE"/>
    <property type="match status" value="1"/>
</dbReference>